<dbReference type="Pfam" id="PF00069">
    <property type="entry name" value="Pkinase"/>
    <property type="match status" value="1"/>
</dbReference>
<gene>
    <name evidence="2" type="ORF">TrST_g1361</name>
</gene>
<dbReference type="PANTHER" id="PTHR23257">
    <property type="entry name" value="SERINE-THREONINE PROTEIN KINASE"/>
    <property type="match status" value="1"/>
</dbReference>
<feature type="domain" description="Protein kinase" evidence="1">
    <location>
        <begin position="102"/>
        <end position="405"/>
    </location>
</feature>
<dbReference type="InterPro" id="IPR011009">
    <property type="entry name" value="Kinase-like_dom_sf"/>
</dbReference>
<organism evidence="2 3">
    <name type="scientific">Triparma strigata</name>
    <dbReference type="NCBI Taxonomy" id="1606541"/>
    <lineage>
        <taxon>Eukaryota</taxon>
        <taxon>Sar</taxon>
        <taxon>Stramenopiles</taxon>
        <taxon>Ochrophyta</taxon>
        <taxon>Bolidophyceae</taxon>
        <taxon>Parmales</taxon>
        <taxon>Triparmaceae</taxon>
        <taxon>Triparma</taxon>
    </lineage>
</organism>
<dbReference type="Proteomes" id="UP001165085">
    <property type="component" value="Unassembled WGS sequence"/>
</dbReference>
<accession>A0A9W7BQ64</accession>
<dbReference type="GO" id="GO:0005524">
    <property type="term" value="F:ATP binding"/>
    <property type="evidence" value="ECO:0007669"/>
    <property type="project" value="InterPro"/>
</dbReference>
<sequence length="405" mass="46559">MILGCYGGEIRRMDMMNVETDDKLFRREHAEGEGVKDKRERMKDRKIREVQIQKMEEEGHPMEEIDRLYGELEAEWLAEGDWPDDDHIDNHYQVDHTVKQPYGDMTLLGQGGYRGVWLTPHSEVYKTVYGYHSTIKYSENHGDVEAQNDKISFYSSEIIAMIEMGNFVDDTYVLGVTGVSCSGSGYDGSFTQKGGEGMLLLRSHLDMIISSGHSPTQIKKDKLDILIDAAKGLTQIHKHNVIHVDIKTNQFVVDGGATPPRVYLQDFNNAIYMDIAIDGTACPTSQSDRFDKSGKLRSPEEYNGLYLDTKIDIFSFGYVMYEVLTGEVPWRHEKRMRDSNNHVVETRKAVAMGFKHPIHKEGMEEWELEVARIVEDCWEYDKKDRPEAEIIVRRLQKIKLGTNYI</sequence>
<reference evidence="3" key="1">
    <citation type="journal article" date="2023" name="Commun. Biol.">
        <title>Genome analysis of Parmales, the sister group of diatoms, reveals the evolutionary specialization of diatoms from phago-mixotrophs to photoautotrophs.</title>
        <authorList>
            <person name="Ban H."/>
            <person name="Sato S."/>
            <person name="Yoshikawa S."/>
            <person name="Yamada K."/>
            <person name="Nakamura Y."/>
            <person name="Ichinomiya M."/>
            <person name="Sato N."/>
            <person name="Blanc-Mathieu R."/>
            <person name="Endo H."/>
            <person name="Kuwata A."/>
            <person name="Ogata H."/>
        </authorList>
    </citation>
    <scope>NUCLEOTIDE SEQUENCE [LARGE SCALE GENOMIC DNA]</scope>
    <source>
        <strain evidence="3">NIES 3701</strain>
    </source>
</reference>
<keyword evidence="3" id="KW-1185">Reference proteome</keyword>
<name>A0A9W7BQ64_9STRA</name>
<protein>
    <recommendedName>
        <fullName evidence="1">Protein kinase domain-containing protein</fullName>
    </recommendedName>
</protein>
<evidence type="ECO:0000313" key="3">
    <source>
        <dbReference type="Proteomes" id="UP001165085"/>
    </source>
</evidence>
<comment type="caution">
    <text evidence="2">The sequence shown here is derived from an EMBL/GenBank/DDBJ whole genome shotgun (WGS) entry which is preliminary data.</text>
</comment>
<evidence type="ECO:0000313" key="2">
    <source>
        <dbReference type="EMBL" id="GMH90325.1"/>
    </source>
</evidence>
<dbReference type="Gene3D" id="1.10.510.10">
    <property type="entry name" value="Transferase(Phosphotransferase) domain 1"/>
    <property type="match status" value="1"/>
</dbReference>
<dbReference type="AlphaFoldDB" id="A0A9W7BQ64"/>
<dbReference type="OrthoDB" id="41771at2759"/>
<dbReference type="InterPro" id="IPR000719">
    <property type="entry name" value="Prot_kinase_dom"/>
</dbReference>
<dbReference type="GO" id="GO:0007165">
    <property type="term" value="P:signal transduction"/>
    <property type="evidence" value="ECO:0007669"/>
    <property type="project" value="TreeGrafter"/>
</dbReference>
<dbReference type="EMBL" id="BRXY01000370">
    <property type="protein sequence ID" value="GMH90325.1"/>
    <property type="molecule type" value="Genomic_DNA"/>
</dbReference>
<dbReference type="GO" id="GO:0004672">
    <property type="term" value="F:protein kinase activity"/>
    <property type="evidence" value="ECO:0007669"/>
    <property type="project" value="InterPro"/>
</dbReference>
<dbReference type="PROSITE" id="PS50011">
    <property type="entry name" value="PROTEIN_KINASE_DOM"/>
    <property type="match status" value="1"/>
</dbReference>
<dbReference type="SUPFAM" id="SSF56112">
    <property type="entry name" value="Protein kinase-like (PK-like)"/>
    <property type="match status" value="1"/>
</dbReference>
<dbReference type="InterPro" id="IPR050167">
    <property type="entry name" value="Ser_Thr_protein_kinase"/>
</dbReference>
<dbReference type="PANTHER" id="PTHR23257:SF891">
    <property type="entry name" value="INTEGRIN-LINKED PROTEIN KINASE FAMILY"/>
    <property type="match status" value="1"/>
</dbReference>
<dbReference type="GO" id="GO:0005737">
    <property type="term" value="C:cytoplasm"/>
    <property type="evidence" value="ECO:0007669"/>
    <property type="project" value="TreeGrafter"/>
</dbReference>
<proteinExistence type="predicted"/>
<evidence type="ECO:0000259" key="1">
    <source>
        <dbReference type="PROSITE" id="PS50011"/>
    </source>
</evidence>